<sequence>GLDSTFQEEYPEVEHRFCLRHLYTNFK</sequence>
<feature type="non-terminal residue" evidence="1">
    <location>
        <position position="1"/>
    </location>
</feature>
<dbReference type="AlphaFoldDB" id="A0A1R3G5K6"/>
<keyword evidence="2" id="KW-1185">Reference proteome</keyword>
<evidence type="ECO:0008006" key="3">
    <source>
        <dbReference type="Google" id="ProtNLM"/>
    </source>
</evidence>
<dbReference type="EMBL" id="AWWV01015193">
    <property type="protein sequence ID" value="OMO53369.1"/>
    <property type="molecule type" value="Genomic_DNA"/>
</dbReference>
<protein>
    <recommendedName>
        <fullName evidence="3">MULE transposase domain-containing protein</fullName>
    </recommendedName>
</protein>
<organism evidence="1 2">
    <name type="scientific">Corchorus capsularis</name>
    <name type="common">Jute</name>
    <dbReference type="NCBI Taxonomy" id="210143"/>
    <lineage>
        <taxon>Eukaryota</taxon>
        <taxon>Viridiplantae</taxon>
        <taxon>Streptophyta</taxon>
        <taxon>Embryophyta</taxon>
        <taxon>Tracheophyta</taxon>
        <taxon>Spermatophyta</taxon>
        <taxon>Magnoliopsida</taxon>
        <taxon>eudicotyledons</taxon>
        <taxon>Gunneridae</taxon>
        <taxon>Pentapetalae</taxon>
        <taxon>rosids</taxon>
        <taxon>malvids</taxon>
        <taxon>Malvales</taxon>
        <taxon>Malvaceae</taxon>
        <taxon>Grewioideae</taxon>
        <taxon>Apeibeae</taxon>
        <taxon>Corchorus</taxon>
    </lineage>
</organism>
<evidence type="ECO:0000313" key="2">
    <source>
        <dbReference type="Proteomes" id="UP000188268"/>
    </source>
</evidence>
<dbReference type="Proteomes" id="UP000188268">
    <property type="component" value="Unassembled WGS sequence"/>
</dbReference>
<dbReference type="Gramene" id="OMO53369">
    <property type="protein sequence ID" value="OMO53369"/>
    <property type="gene ID" value="CCACVL1_28684"/>
</dbReference>
<name>A0A1R3G5K6_COCAP</name>
<evidence type="ECO:0000313" key="1">
    <source>
        <dbReference type="EMBL" id="OMO53369.1"/>
    </source>
</evidence>
<reference evidence="1 2" key="1">
    <citation type="submission" date="2013-09" db="EMBL/GenBank/DDBJ databases">
        <title>Corchorus capsularis genome sequencing.</title>
        <authorList>
            <person name="Alam M."/>
            <person name="Haque M.S."/>
            <person name="Islam M.S."/>
            <person name="Emdad E.M."/>
            <person name="Islam M.M."/>
            <person name="Ahmed B."/>
            <person name="Halim A."/>
            <person name="Hossen Q.M.M."/>
            <person name="Hossain M.Z."/>
            <person name="Ahmed R."/>
            <person name="Khan M.M."/>
            <person name="Islam R."/>
            <person name="Rashid M.M."/>
            <person name="Khan S.A."/>
            <person name="Rahman M.S."/>
            <person name="Alam M."/>
        </authorList>
    </citation>
    <scope>NUCLEOTIDE SEQUENCE [LARGE SCALE GENOMIC DNA]</scope>
    <source>
        <strain evidence="2">cv. CVL-1</strain>
        <tissue evidence="1">Whole seedling</tissue>
    </source>
</reference>
<gene>
    <name evidence="1" type="ORF">CCACVL1_28684</name>
</gene>
<accession>A0A1R3G5K6</accession>
<feature type="non-terminal residue" evidence="1">
    <location>
        <position position="27"/>
    </location>
</feature>
<comment type="caution">
    <text evidence="1">The sequence shown here is derived from an EMBL/GenBank/DDBJ whole genome shotgun (WGS) entry which is preliminary data.</text>
</comment>
<proteinExistence type="predicted"/>